<evidence type="ECO:0000313" key="2">
    <source>
        <dbReference type="Proteomes" id="UP001201812"/>
    </source>
</evidence>
<keyword evidence="2" id="KW-1185">Reference proteome</keyword>
<dbReference type="Proteomes" id="UP001201812">
    <property type="component" value="Unassembled WGS sequence"/>
</dbReference>
<name>A0AAD4NEX6_9BILA</name>
<dbReference type="EMBL" id="JAKKPZ010000003">
    <property type="protein sequence ID" value="KAI1723253.1"/>
    <property type="molecule type" value="Genomic_DNA"/>
</dbReference>
<organism evidence="1 2">
    <name type="scientific">Ditylenchus destructor</name>
    <dbReference type="NCBI Taxonomy" id="166010"/>
    <lineage>
        <taxon>Eukaryota</taxon>
        <taxon>Metazoa</taxon>
        <taxon>Ecdysozoa</taxon>
        <taxon>Nematoda</taxon>
        <taxon>Chromadorea</taxon>
        <taxon>Rhabditida</taxon>
        <taxon>Tylenchina</taxon>
        <taxon>Tylenchomorpha</taxon>
        <taxon>Sphaerularioidea</taxon>
        <taxon>Anguinidae</taxon>
        <taxon>Anguininae</taxon>
        <taxon>Ditylenchus</taxon>
    </lineage>
</organism>
<sequence length="119" mass="13387">MIKESGHQLFLLVIAFYSEIMHLKVIGIEEPYATIVSCSAPQSNPRRVHLNQVKKSFEAIGPTCTIPEIPAEEQEALKDAGAEELTNVTGYNHKNVHKEITAEPKSTPTHRYFLRSRSK</sequence>
<proteinExistence type="predicted"/>
<dbReference type="AlphaFoldDB" id="A0AAD4NEX6"/>
<reference evidence="1" key="1">
    <citation type="submission" date="2022-01" db="EMBL/GenBank/DDBJ databases">
        <title>Genome Sequence Resource for Two Populations of Ditylenchus destructor, the Migratory Endoparasitic Phytonematode.</title>
        <authorList>
            <person name="Zhang H."/>
            <person name="Lin R."/>
            <person name="Xie B."/>
        </authorList>
    </citation>
    <scope>NUCLEOTIDE SEQUENCE</scope>
    <source>
        <strain evidence="1">BazhouSP</strain>
    </source>
</reference>
<evidence type="ECO:0000313" key="1">
    <source>
        <dbReference type="EMBL" id="KAI1723253.1"/>
    </source>
</evidence>
<comment type="caution">
    <text evidence="1">The sequence shown here is derived from an EMBL/GenBank/DDBJ whole genome shotgun (WGS) entry which is preliminary data.</text>
</comment>
<protein>
    <submittedName>
        <fullName evidence="1">Uncharacterized protein</fullName>
    </submittedName>
</protein>
<gene>
    <name evidence="1" type="ORF">DdX_03403</name>
</gene>
<accession>A0AAD4NEX6</accession>